<dbReference type="InterPro" id="IPR039776">
    <property type="entry name" value="Pds5"/>
</dbReference>
<keyword evidence="2" id="KW-0227">DNA damage</keyword>
<evidence type="ECO:0000256" key="3">
    <source>
        <dbReference type="ARBA" id="ARBA00023204"/>
    </source>
</evidence>
<evidence type="ECO:0000313" key="8">
    <source>
        <dbReference type="Proteomes" id="UP001634393"/>
    </source>
</evidence>
<dbReference type="CDD" id="cd00121">
    <property type="entry name" value="MATH"/>
    <property type="match status" value="1"/>
</dbReference>
<evidence type="ECO:0000256" key="1">
    <source>
        <dbReference type="ARBA" id="ARBA00004123"/>
    </source>
</evidence>
<evidence type="ECO:0000313" key="7">
    <source>
        <dbReference type="EMBL" id="KAL3824138.1"/>
    </source>
</evidence>
<dbReference type="GO" id="GO:0005634">
    <property type="term" value="C:nucleus"/>
    <property type="evidence" value="ECO:0007669"/>
    <property type="project" value="UniProtKB-SubCell"/>
</dbReference>
<feature type="compositionally biased region" description="Basic and acidic residues" evidence="5">
    <location>
        <begin position="210"/>
        <end position="219"/>
    </location>
</feature>
<dbReference type="Gene3D" id="2.60.210.10">
    <property type="entry name" value="Apoptosis, Tumor Necrosis Factor Receptor Associated Protein 2, Chain A"/>
    <property type="match status" value="1"/>
</dbReference>
<reference evidence="7 8" key="1">
    <citation type="submission" date="2024-12" db="EMBL/GenBank/DDBJ databases">
        <title>The unique morphological basis and parallel evolutionary history of personate flowers in Penstemon.</title>
        <authorList>
            <person name="Depatie T.H."/>
            <person name="Wessinger C.A."/>
        </authorList>
    </citation>
    <scope>NUCLEOTIDE SEQUENCE [LARGE SCALE GENOMIC DNA]</scope>
    <source>
        <strain evidence="7">WTNN_2</strain>
        <tissue evidence="7">Leaf</tissue>
    </source>
</reference>
<dbReference type="PROSITE" id="PS50144">
    <property type="entry name" value="MATH"/>
    <property type="match status" value="1"/>
</dbReference>
<feature type="domain" description="MATH" evidence="6">
    <location>
        <begin position="314"/>
        <end position="447"/>
    </location>
</feature>
<keyword evidence="3" id="KW-0234">DNA repair</keyword>
<keyword evidence="8" id="KW-1185">Reference proteome</keyword>
<dbReference type="SMART" id="SM00061">
    <property type="entry name" value="MATH"/>
    <property type="match status" value="1"/>
</dbReference>
<evidence type="ECO:0000256" key="5">
    <source>
        <dbReference type="SAM" id="MobiDB-lite"/>
    </source>
</evidence>
<dbReference type="GO" id="GO:0006281">
    <property type="term" value="P:DNA repair"/>
    <property type="evidence" value="ECO:0007669"/>
    <property type="project" value="UniProtKB-KW"/>
</dbReference>
<dbReference type="PANTHER" id="PTHR12663:SF3">
    <property type="entry name" value="SISTER CHROMATID COHESION PROTEIN PDS5 HOMOLOG C"/>
    <property type="match status" value="1"/>
</dbReference>
<protein>
    <recommendedName>
        <fullName evidence="6">MATH domain-containing protein</fullName>
    </recommendedName>
</protein>
<gene>
    <name evidence="7" type="ORF">ACJIZ3_020167</name>
</gene>
<comment type="subcellular location">
    <subcellularLocation>
        <location evidence="1">Nucleus</location>
    </subcellularLocation>
</comment>
<dbReference type="InterPro" id="IPR002083">
    <property type="entry name" value="MATH/TRAF_dom"/>
</dbReference>
<dbReference type="PANTHER" id="PTHR12663">
    <property type="entry name" value="ANDROGEN INDUCED INHIBITOR OF PROLIFERATION AS3 / PDS5-RELATED"/>
    <property type="match status" value="1"/>
</dbReference>
<dbReference type="GO" id="GO:0007062">
    <property type="term" value="P:sister chromatid cohesion"/>
    <property type="evidence" value="ECO:0007669"/>
    <property type="project" value="UniProtKB-ARBA"/>
</dbReference>
<dbReference type="Pfam" id="PF20168">
    <property type="entry name" value="PDS5"/>
    <property type="match status" value="1"/>
</dbReference>
<feature type="region of interest" description="Disordered" evidence="5">
    <location>
        <begin position="198"/>
        <end position="219"/>
    </location>
</feature>
<dbReference type="SUPFAM" id="SSF49599">
    <property type="entry name" value="TRAF domain-like"/>
    <property type="match status" value="1"/>
</dbReference>
<dbReference type="EMBL" id="JBJXBP010000006">
    <property type="protein sequence ID" value="KAL3824138.1"/>
    <property type="molecule type" value="Genomic_DNA"/>
</dbReference>
<keyword evidence="4" id="KW-0539">Nucleus</keyword>
<evidence type="ECO:0000256" key="4">
    <source>
        <dbReference type="ARBA" id="ARBA00023242"/>
    </source>
</evidence>
<feature type="compositionally biased region" description="Basic and acidic residues" evidence="5">
    <location>
        <begin position="276"/>
        <end position="307"/>
    </location>
</feature>
<organism evidence="7 8">
    <name type="scientific">Penstemon smallii</name>
    <dbReference type="NCBI Taxonomy" id="265156"/>
    <lineage>
        <taxon>Eukaryota</taxon>
        <taxon>Viridiplantae</taxon>
        <taxon>Streptophyta</taxon>
        <taxon>Embryophyta</taxon>
        <taxon>Tracheophyta</taxon>
        <taxon>Spermatophyta</taxon>
        <taxon>Magnoliopsida</taxon>
        <taxon>eudicotyledons</taxon>
        <taxon>Gunneridae</taxon>
        <taxon>Pentapetalae</taxon>
        <taxon>asterids</taxon>
        <taxon>lamiids</taxon>
        <taxon>Lamiales</taxon>
        <taxon>Plantaginaceae</taxon>
        <taxon>Cheloneae</taxon>
        <taxon>Penstemon</taxon>
    </lineage>
</organism>
<comment type="caution">
    <text evidence="7">The sequence shown here is derived from an EMBL/GenBank/DDBJ whole genome shotgun (WGS) entry which is preliminary data.</text>
</comment>
<dbReference type="Proteomes" id="UP001634393">
    <property type="component" value="Unassembled WGS sequence"/>
</dbReference>
<evidence type="ECO:0000256" key="2">
    <source>
        <dbReference type="ARBA" id="ARBA00022763"/>
    </source>
</evidence>
<dbReference type="InterPro" id="IPR008974">
    <property type="entry name" value="TRAF-like"/>
</dbReference>
<proteinExistence type="predicted"/>
<name>A0ABD3SI16_9LAMI</name>
<feature type="region of interest" description="Disordered" evidence="5">
    <location>
        <begin position="258"/>
        <end position="307"/>
    </location>
</feature>
<evidence type="ECO:0000259" key="6">
    <source>
        <dbReference type="PROSITE" id="PS50144"/>
    </source>
</evidence>
<accession>A0ABD3SI16</accession>
<dbReference type="Pfam" id="PF22486">
    <property type="entry name" value="MATH_2"/>
    <property type="match status" value="1"/>
</dbReference>
<dbReference type="AlphaFoldDB" id="A0ABD3SI16"/>
<sequence>MHTALTPLKKALVAEDLLKHSYVDVKVGVASCISEIIRITAPDAPYDDGKMKDVFQLIVSSFENMSDTSSRSYGKRATILVIVAKARLYNIMLDLECDKMIVELFQHFLKGIRDHHAELIFASMETLRPYLIEALKTSVDDYSEVVAFVCRENAGTGVLSKENISKDEADKALTEEGASKNDGGSSSDSLDQTQKLVDASNKPAKNGPPSKKETWKKSGRVNKDKIISIEEVALKNDTRSQGQTEKVQVYSLNKADGVSLSRKEDMKKSGRVKPKPAKDVLKSSAREDDDKEIGTEQEKVTSPKVTVETREASPSHFLFKIKSFSLLSQNGIDKYESTEFSAGDYKWKLIFYPNGEESENEDDDYIAVNLALADTSSLHSRWEVNAIFSIFLYNQKSDNFLAMRGPTRRFHEVKTEWGFPKFISKKSLIDPSNGYLVNDNCVFGAEFSELEVEWVSEEFLAGDHKWY</sequence>